<organism evidence="24 25">
    <name type="scientific">Winmispira thermophila (strain ATCC 49972 / DSM 6192 / RI 19.B1)</name>
    <name type="common">Spirochaeta thermophila</name>
    <dbReference type="NCBI Taxonomy" id="665571"/>
    <lineage>
        <taxon>Bacteria</taxon>
        <taxon>Pseudomonadati</taxon>
        <taxon>Spirochaetota</taxon>
        <taxon>Spirochaetia</taxon>
        <taxon>Winmispirales</taxon>
        <taxon>Winmispiraceae</taxon>
        <taxon>Winmispira</taxon>
    </lineage>
</organism>
<gene>
    <name evidence="18" type="primary">ddl</name>
    <name evidence="24" type="ordered locus">STHERM_c17570</name>
</gene>
<dbReference type="PANTHER" id="PTHR23132:SF25">
    <property type="entry name" value="D-ALANINE--D-ALANINE LIGASE A"/>
    <property type="match status" value="1"/>
</dbReference>
<comment type="pathway">
    <text evidence="17">Glycan biosynthesis.</text>
</comment>
<dbReference type="InterPro" id="IPR011761">
    <property type="entry name" value="ATP-grasp"/>
</dbReference>
<comment type="function">
    <text evidence="2 18">Cell wall formation.</text>
</comment>
<evidence type="ECO:0000256" key="16">
    <source>
        <dbReference type="ARBA" id="ARBA00047614"/>
    </source>
</evidence>
<evidence type="ECO:0000256" key="15">
    <source>
        <dbReference type="ARBA" id="ARBA00023316"/>
    </source>
</evidence>
<evidence type="ECO:0000256" key="14">
    <source>
        <dbReference type="ARBA" id="ARBA00023211"/>
    </source>
</evidence>
<evidence type="ECO:0000256" key="8">
    <source>
        <dbReference type="ARBA" id="ARBA00022723"/>
    </source>
</evidence>
<comment type="cofactor">
    <cofactor evidence="1">
        <name>Mn(2+)</name>
        <dbReference type="ChEBI" id="CHEBI:29035"/>
    </cofactor>
</comment>
<feature type="binding site" evidence="20">
    <location>
        <begin position="186"/>
        <end position="187"/>
    </location>
    <ligand>
        <name>ATP</name>
        <dbReference type="ChEBI" id="CHEBI:30616"/>
    </ligand>
</feature>
<comment type="similarity">
    <text evidence="5 18">Belongs to the D-alanine--D-alanine ligase family.</text>
</comment>
<dbReference type="HAMAP" id="MF_00047">
    <property type="entry name" value="Dala_Dala_lig"/>
    <property type="match status" value="1"/>
</dbReference>
<keyword evidence="6 18" id="KW-0963">Cytoplasm</keyword>
<dbReference type="InterPro" id="IPR011095">
    <property type="entry name" value="Dala_Dala_lig_C"/>
</dbReference>
<dbReference type="Proteomes" id="UP000001296">
    <property type="component" value="Chromosome"/>
</dbReference>
<sequence length="364" mass="40799">MRGMERMRIALLYGGRSGEHEVSCRSAAAIYEHLDRERFEVLPVGITHAGRWYLQREVRVKEGALEVAEDEGAVVWVVPGAGLWCGGEDLRVDCVFPIVHGTFGEDGTLQGLLEQAGVAYVGAGVLGSALGMDKDRAKAVWLQAGLPILPFMVVRRESLPPWNELAIQLRRRMEFPVFVKPARGGSSVGISKVHDERGLKKACELAFTYDSKIVIEQGIEAREIECGVWGNEDVRSFPPGEIIHTHEFYDYEAKYEDTEGLQLKIPAELTPEQQEYVRSLAEKAYRALECEGFARVDFLLDTETEVFYLNEINTLPGFTPVSMFPLMAQAAGISFPDLLTRLIELGLDRSRRRAALSYRYEALR</sequence>
<feature type="binding site" evidence="21">
    <location>
        <position position="311"/>
    </location>
    <ligand>
        <name>Mg(2+)</name>
        <dbReference type="ChEBI" id="CHEBI:18420"/>
        <label>1</label>
    </ligand>
</feature>
<dbReference type="NCBIfam" id="NF002378">
    <property type="entry name" value="PRK01372.1"/>
    <property type="match status" value="1"/>
</dbReference>
<evidence type="ECO:0000256" key="5">
    <source>
        <dbReference type="ARBA" id="ARBA00010871"/>
    </source>
</evidence>
<dbReference type="Gene3D" id="3.40.50.20">
    <property type="match status" value="1"/>
</dbReference>
<dbReference type="InterPro" id="IPR000291">
    <property type="entry name" value="D-Ala_lig_Van_CS"/>
</dbReference>
<dbReference type="SUPFAM" id="SSF52440">
    <property type="entry name" value="PreATP-grasp domain"/>
    <property type="match status" value="1"/>
</dbReference>
<feature type="binding site" evidence="21">
    <location>
        <position position="311"/>
    </location>
    <ligand>
        <name>Mg(2+)</name>
        <dbReference type="ChEBI" id="CHEBI:18420"/>
        <label>2</label>
    </ligand>
</feature>
<evidence type="ECO:0000256" key="18">
    <source>
        <dbReference type="HAMAP-Rule" id="MF_00047"/>
    </source>
</evidence>
<dbReference type="PROSITE" id="PS50975">
    <property type="entry name" value="ATP_GRASP"/>
    <property type="match status" value="1"/>
</dbReference>
<dbReference type="InterPro" id="IPR011127">
    <property type="entry name" value="Dala_Dala_lig_N"/>
</dbReference>
<evidence type="ECO:0000313" key="25">
    <source>
        <dbReference type="Proteomes" id="UP000001296"/>
    </source>
</evidence>
<keyword evidence="8 21" id="KW-0479">Metal-binding</keyword>
<proteinExistence type="inferred from homology"/>
<feature type="active site" evidence="19">
    <location>
        <position position="322"/>
    </location>
</feature>
<dbReference type="InterPro" id="IPR005905">
    <property type="entry name" value="D_ala_D_ala"/>
</dbReference>
<dbReference type="GO" id="GO:0071555">
    <property type="term" value="P:cell wall organization"/>
    <property type="evidence" value="ECO:0007669"/>
    <property type="project" value="UniProtKB-KW"/>
</dbReference>
<keyword evidence="11 21" id="KW-0460">Magnesium</keyword>
<evidence type="ECO:0000256" key="6">
    <source>
        <dbReference type="ARBA" id="ARBA00022490"/>
    </source>
</evidence>
<evidence type="ECO:0000256" key="12">
    <source>
        <dbReference type="ARBA" id="ARBA00022960"/>
    </source>
</evidence>
<evidence type="ECO:0000313" key="24">
    <source>
        <dbReference type="EMBL" id="ADN02692.1"/>
    </source>
</evidence>
<keyword evidence="13 18" id="KW-0573">Peptidoglycan synthesis</keyword>
<evidence type="ECO:0000259" key="23">
    <source>
        <dbReference type="PROSITE" id="PS50975"/>
    </source>
</evidence>
<dbReference type="KEGG" id="sta:STHERM_c17570"/>
<comment type="catalytic activity">
    <reaction evidence="16 18">
        <text>2 D-alanine + ATP = D-alanyl-D-alanine + ADP + phosphate + H(+)</text>
        <dbReference type="Rhea" id="RHEA:11224"/>
        <dbReference type="ChEBI" id="CHEBI:15378"/>
        <dbReference type="ChEBI" id="CHEBI:30616"/>
        <dbReference type="ChEBI" id="CHEBI:43474"/>
        <dbReference type="ChEBI" id="CHEBI:57416"/>
        <dbReference type="ChEBI" id="CHEBI:57822"/>
        <dbReference type="ChEBI" id="CHEBI:456216"/>
        <dbReference type="EC" id="6.3.2.4"/>
    </reaction>
</comment>
<dbReference type="PROSITE" id="PS00844">
    <property type="entry name" value="DALA_DALA_LIGASE_2"/>
    <property type="match status" value="1"/>
</dbReference>
<dbReference type="AlphaFoldDB" id="E0RP30"/>
<protein>
    <recommendedName>
        <fullName evidence="18">D-alanine--D-alanine ligase</fullName>
        <ecNumber evidence="18">6.3.2.4</ecNumber>
    </recommendedName>
    <alternativeName>
        <fullName evidence="18">D-Ala-D-Ala ligase</fullName>
    </alternativeName>
    <alternativeName>
        <fullName evidence="18">D-alanylalanine synthetase</fullName>
    </alternativeName>
</protein>
<dbReference type="FunFam" id="3.30.470.20:FF:000008">
    <property type="entry name" value="D-alanine--D-alanine ligase"/>
    <property type="match status" value="1"/>
</dbReference>
<dbReference type="HOGENOM" id="CLU_039268_0_0_12"/>
<dbReference type="Pfam" id="PF01820">
    <property type="entry name" value="Dala_Dala_lig_N"/>
    <property type="match status" value="1"/>
</dbReference>
<dbReference type="EC" id="6.3.2.4" evidence="18"/>
<evidence type="ECO:0000256" key="13">
    <source>
        <dbReference type="ARBA" id="ARBA00022984"/>
    </source>
</evidence>
<dbReference type="GO" id="GO:0008360">
    <property type="term" value="P:regulation of cell shape"/>
    <property type="evidence" value="ECO:0007669"/>
    <property type="project" value="UniProtKB-KW"/>
</dbReference>
<dbReference type="GO" id="GO:0008716">
    <property type="term" value="F:D-alanine-D-alanine ligase activity"/>
    <property type="evidence" value="ECO:0007669"/>
    <property type="project" value="UniProtKB-UniRule"/>
</dbReference>
<evidence type="ECO:0000256" key="11">
    <source>
        <dbReference type="ARBA" id="ARBA00022842"/>
    </source>
</evidence>
<keyword evidence="15 18" id="KW-0961">Cell wall biogenesis/degradation</keyword>
<comment type="pathway">
    <text evidence="4 18">Cell wall biogenesis; peptidoglycan biosynthesis.</text>
</comment>
<evidence type="ECO:0000256" key="7">
    <source>
        <dbReference type="ARBA" id="ARBA00022598"/>
    </source>
</evidence>
<evidence type="ECO:0000256" key="22">
    <source>
        <dbReference type="PROSITE-ProRule" id="PRU00409"/>
    </source>
</evidence>
<dbReference type="InterPro" id="IPR013815">
    <property type="entry name" value="ATP_grasp_subdomain_1"/>
</dbReference>
<keyword evidence="7 18" id="KW-0436">Ligase</keyword>
<keyword evidence="14 21" id="KW-0464">Manganese</keyword>
<reference evidence="24 25" key="2">
    <citation type="journal article" date="2010" name="J. Bacteriol.">
        <title>Genome sequence of the polysaccharide-degrading, thermophilic anaerobe Spirochaeta thermophila DSM 6192.</title>
        <authorList>
            <person name="Angelov A."/>
            <person name="Liebl S."/>
            <person name="Ballschmiter M."/>
            <person name="Bomeke M."/>
            <person name="Lehmann R."/>
            <person name="Liesegang H."/>
            <person name="Daniel R."/>
            <person name="Liebl W."/>
        </authorList>
    </citation>
    <scope>NUCLEOTIDE SEQUENCE [LARGE SCALE GENOMIC DNA]</scope>
    <source>
        <strain evidence="25">ATCC 49972 / DSM 6192 / RI 19.B1</strain>
    </source>
</reference>
<evidence type="ECO:0000256" key="19">
    <source>
        <dbReference type="PIRSR" id="PIRSR039102-1"/>
    </source>
</evidence>
<dbReference type="GO" id="GO:0009252">
    <property type="term" value="P:peptidoglycan biosynthetic process"/>
    <property type="evidence" value="ECO:0007669"/>
    <property type="project" value="UniProtKB-UniRule"/>
</dbReference>
<dbReference type="eggNOG" id="COG1181">
    <property type="taxonomic scope" value="Bacteria"/>
</dbReference>
<comment type="subcellular location">
    <subcellularLocation>
        <location evidence="3 18">Cytoplasm</location>
    </subcellularLocation>
</comment>
<dbReference type="NCBIfam" id="TIGR01205">
    <property type="entry name" value="D_ala_D_alaTIGR"/>
    <property type="match status" value="1"/>
</dbReference>
<feature type="binding site" evidence="20">
    <location>
        <begin position="178"/>
        <end position="180"/>
    </location>
    <ligand>
        <name>ATP</name>
        <dbReference type="ChEBI" id="CHEBI:30616"/>
    </ligand>
</feature>
<evidence type="ECO:0000256" key="9">
    <source>
        <dbReference type="ARBA" id="ARBA00022741"/>
    </source>
</evidence>
<evidence type="ECO:0000256" key="3">
    <source>
        <dbReference type="ARBA" id="ARBA00004496"/>
    </source>
</evidence>
<keyword evidence="12 18" id="KW-0133">Cell shape</keyword>
<feature type="active site" evidence="19">
    <location>
        <position position="186"/>
    </location>
</feature>
<dbReference type="GO" id="GO:0046872">
    <property type="term" value="F:metal ion binding"/>
    <property type="evidence" value="ECO:0007669"/>
    <property type="project" value="UniProtKB-KW"/>
</dbReference>
<feature type="binding site" evidence="20">
    <location>
        <position position="134"/>
    </location>
    <ligand>
        <name>ATP</name>
        <dbReference type="ChEBI" id="CHEBI:30616"/>
    </ligand>
</feature>
<feature type="domain" description="ATP-grasp" evidence="23">
    <location>
        <begin position="138"/>
        <end position="344"/>
    </location>
</feature>
<feature type="active site" evidence="19">
    <location>
        <position position="19"/>
    </location>
</feature>
<feature type="binding site" evidence="20">
    <location>
        <begin position="216"/>
        <end position="223"/>
    </location>
    <ligand>
        <name>ATP</name>
        <dbReference type="ChEBI" id="CHEBI:30616"/>
    </ligand>
</feature>
<accession>E0RP30</accession>
<dbReference type="PANTHER" id="PTHR23132">
    <property type="entry name" value="D-ALANINE--D-ALANINE LIGASE"/>
    <property type="match status" value="1"/>
</dbReference>
<feature type="binding site" evidence="20">
    <location>
        <begin position="310"/>
        <end position="311"/>
    </location>
    <ligand>
        <name>ATP</name>
        <dbReference type="ChEBI" id="CHEBI:30616"/>
    </ligand>
</feature>
<dbReference type="InterPro" id="IPR016185">
    <property type="entry name" value="PreATP-grasp_dom_sf"/>
</dbReference>
<reference key="1">
    <citation type="submission" date="2009-08" db="EMBL/GenBank/DDBJ databases">
        <title>The genome sequence of Spirochaeta thermophila DSM6192.</title>
        <authorList>
            <person name="Angelov A."/>
            <person name="Mientus M."/>
            <person name="Wittenberg S."/>
            <person name="Lehmann R."/>
            <person name="Liesegang H."/>
            <person name="Daniel R."/>
            <person name="Liebl W."/>
        </authorList>
    </citation>
    <scope>NUCLEOTIDE SEQUENCE</scope>
    <source>
        <strain>DSM 6192</strain>
    </source>
</reference>
<dbReference type="Pfam" id="PF07478">
    <property type="entry name" value="Dala_Dala_lig_C"/>
    <property type="match status" value="1"/>
</dbReference>
<evidence type="ECO:0000256" key="4">
    <source>
        <dbReference type="ARBA" id="ARBA00004752"/>
    </source>
</evidence>
<evidence type="ECO:0000256" key="1">
    <source>
        <dbReference type="ARBA" id="ARBA00001936"/>
    </source>
</evidence>
<feature type="binding site" evidence="21">
    <location>
        <position position="297"/>
    </location>
    <ligand>
        <name>Mg(2+)</name>
        <dbReference type="ChEBI" id="CHEBI:18420"/>
        <label>1</label>
    </ligand>
</feature>
<dbReference type="SUPFAM" id="SSF56059">
    <property type="entry name" value="Glutathione synthetase ATP-binding domain-like"/>
    <property type="match status" value="1"/>
</dbReference>
<evidence type="ECO:0000256" key="21">
    <source>
        <dbReference type="PIRSR" id="PIRSR039102-3"/>
    </source>
</evidence>
<evidence type="ECO:0000256" key="10">
    <source>
        <dbReference type="ARBA" id="ARBA00022840"/>
    </source>
</evidence>
<dbReference type="PIRSF" id="PIRSF039102">
    <property type="entry name" value="Ddl/VanB"/>
    <property type="match status" value="1"/>
</dbReference>
<dbReference type="GO" id="GO:0005829">
    <property type="term" value="C:cytosol"/>
    <property type="evidence" value="ECO:0007669"/>
    <property type="project" value="TreeGrafter"/>
</dbReference>
<evidence type="ECO:0000256" key="20">
    <source>
        <dbReference type="PIRSR" id="PIRSR039102-2"/>
    </source>
</evidence>
<dbReference type="PROSITE" id="PS00843">
    <property type="entry name" value="DALA_DALA_LIGASE_1"/>
    <property type="match status" value="1"/>
</dbReference>
<evidence type="ECO:0000256" key="17">
    <source>
        <dbReference type="ARBA" id="ARBA00060592"/>
    </source>
</evidence>
<dbReference type="PaxDb" id="665571-STHERM_c17570"/>
<keyword evidence="9 20" id="KW-0547">Nucleotide-binding</keyword>
<dbReference type="Gene3D" id="3.30.1490.20">
    <property type="entry name" value="ATP-grasp fold, A domain"/>
    <property type="match status" value="1"/>
</dbReference>
<comment type="cofactor">
    <cofactor evidence="21">
        <name>Mg(2+)</name>
        <dbReference type="ChEBI" id="CHEBI:18420"/>
    </cofactor>
    <cofactor evidence="21">
        <name>Mn(2+)</name>
        <dbReference type="ChEBI" id="CHEBI:29035"/>
    </cofactor>
    <text evidence="21">Binds 2 magnesium or manganese ions per subunit.</text>
</comment>
<dbReference type="Gene3D" id="3.30.470.20">
    <property type="entry name" value="ATP-grasp fold, B domain"/>
    <property type="match status" value="1"/>
</dbReference>
<name>E0RP30_WINT6</name>
<dbReference type="GO" id="GO:0005524">
    <property type="term" value="F:ATP binding"/>
    <property type="evidence" value="ECO:0007669"/>
    <property type="project" value="UniProtKB-UniRule"/>
</dbReference>
<dbReference type="FunFam" id="3.30.1490.20:FF:000007">
    <property type="entry name" value="D-alanine--D-alanine ligase"/>
    <property type="match status" value="1"/>
</dbReference>
<dbReference type="EMBL" id="CP001698">
    <property type="protein sequence ID" value="ADN02692.1"/>
    <property type="molecule type" value="Genomic_DNA"/>
</dbReference>
<evidence type="ECO:0000256" key="2">
    <source>
        <dbReference type="ARBA" id="ARBA00003921"/>
    </source>
</evidence>
<keyword evidence="10 22" id="KW-0067">ATP-binding</keyword>
<feature type="binding site" evidence="21">
    <location>
        <position position="313"/>
    </location>
    <ligand>
        <name>Mg(2+)</name>
        <dbReference type="ChEBI" id="CHEBI:18420"/>
        <label>2</label>
    </ligand>
</feature>
<dbReference type="UniPathway" id="UPA00219"/>
<dbReference type="NCBIfam" id="NF002528">
    <property type="entry name" value="PRK01966.1-4"/>
    <property type="match status" value="1"/>
</dbReference>